<evidence type="ECO:0000256" key="1">
    <source>
        <dbReference type="ARBA" id="ARBA00022741"/>
    </source>
</evidence>
<dbReference type="Pfam" id="PF13191">
    <property type="entry name" value="AAA_16"/>
    <property type="match status" value="1"/>
</dbReference>
<feature type="domain" description="AAA+ ATPase" evidence="3">
    <location>
        <begin position="42"/>
        <end position="215"/>
    </location>
</feature>
<dbReference type="GO" id="GO:0004016">
    <property type="term" value="F:adenylate cyclase activity"/>
    <property type="evidence" value="ECO:0007669"/>
    <property type="project" value="TreeGrafter"/>
</dbReference>
<dbReference type="PANTHER" id="PTHR16305">
    <property type="entry name" value="TESTICULAR SOLUBLE ADENYLYL CYCLASE"/>
    <property type="match status" value="1"/>
</dbReference>
<dbReference type="SMART" id="SM00382">
    <property type="entry name" value="AAA"/>
    <property type="match status" value="1"/>
</dbReference>
<accession>A0A6N7YRG6</accession>
<keyword evidence="1" id="KW-0547">Nucleotide-binding</keyword>
<dbReference type="SUPFAM" id="SSF52540">
    <property type="entry name" value="P-loop containing nucleoside triphosphate hydrolases"/>
    <property type="match status" value="1"/>
</dbReference>
<dbReference type="EMBL" id="WMBA01000013">
    <property type="protein sequence ID" value="MTD54562.1"/>
    <property type="molecule type" value="Genomic_DNA"/>
</dbReference>
<dbReference type="GO" id="GO:0005737">
    <property type="term" value="C:cytoplasm"/>
    <property type="evidence" value="ECO:0007669"/>
    <property type="project" value="TreeGrafter"/>
</dbReference>
<dbReference type="AlphaFoldDB" id="A0A6N7YRG6"/>
<protein>
    <submittedName>
        <fullName evidence="4">AAA family ATPase</fullName>
    </submittedName>
</protein>
<proteinExistence type="predicted"/>
<dbReference type="Proteomes" id="UP000440096">
    <property type="component" value="Unassembled WGS sequence"/>
</dbReference>
<evidence type="ECO:0000313" key="4">
    <source>
        <dbReference type="EMBL" id="MTD54562.1"/>
    </source>
</evidence>
<dbReference type="GO" id="GO:0005524">
    <property type="term" value="F:ATP binding"/>
    <property type="evidence" value="ECO:0007669"/>
    <property type="project" value="UniProtKB-KW"/>
</dbReference>
<dbReference type="InterPro" id="IPR027417">
    <property type="entry name" value="P-loop_NTPase"/>
</dbReference>
<evidence type="ECO:0000259" key="3">
    <source>
        <dbReference type="SMART" id="SM00382"/>
    </source>
</evidence>
<evidence type="ECO:0000313" key="5">
    <source>
        <dbReference type="Proteomes" id="UP000440096"/>
    </source>
</evidence>
<name>A0A6N7YRG6_9PSEU</name>
<evidence type="ECO:0000256" key="2">
    <source>
        <dbReference type="ARBA" id="ARBA00022840"/>
    </source>
</evidence>
<gene>
    <name evidence="4" type="ORF">GKO32_11315</name>
</gene>
<dbReference type="InterPro" id="IPR041664">
    <property type="entry name" value="AAA_16"/>
</dbReference>
<keyword evidence="5" id="KW-1185">Reference proteome</keyword>
<organism evidence="4 5">
    <name type="scientific">Amycolatopsis pithecellobii</name>
    <dbReference type="NCBI Taxonomy" id="664692"/>
    <lineage>
        <taxon>Bacteria</taxon>
        <taxon>Bacillati</taxon>
        <taxon>Actinomycetota</taxon>
        <taxon>Actinomycetes</taxon>
        <taxon>Pseudonocardiales</taxon>
        <taxon>Pseudonocardiaceae</taxon>
        <taxon>Amycolatopsis</taxon>
    </lineage>
</organism>
<dbReference type="InterPro" id="IPR003593">
    <property type="entry name" value="AAA+_ATPase"/>
</dbReference>
<keyword evidence="2" id="KW-0067">ATP-binding</keyword>
<reference evidence="4 5" key="1">
    <citation type="submission" date="2019-11" db="EMBL/GenBank/DDBJ databases">
        <title>Draft genome of Amycolatopsis RM579.</title>
        <authorList>
            <person name="Duangmal K."/>
            <person name="Mingma R."/>
        </authorList>
    </citation>
    <scope>NUCLEOTIDE SEQUENCE [LARGE SCALE GENOMIC DNA]</scope>
    <source>
        <strain evidence="4 5">RM579</strain>
    </source>
</reference>
<comment type="caution">
    <text evidence="4">The sequence shown here is derived from an EMBL/GenBank/DDBJ whole genome shotgun (WGS) entry which is preliminary data.</text>
</comment>
<dbReference type="PANTHER" id="PTHR16305:SF28">
    <property type="entry name" value="GUANYLATE CYCLASE DOMAIN-CONTAINING PROTEIN"/>
    <property type="match status" value="1"/>
</dbReference>
<sequence length="1062" mass="113901">MNALFSRDVHRNGGFAVSRVVVGRGRELSALRSALDRVRRGAGELVLVRGEAGIGKSTLVEAFCGEAREEGAAVLVGAGWDEGGAPTYWPWVQVLRRATAAGAGPVIDAFGDALSALRPGAAGGETSDRFALYEAVTVVLESVADTRPVVVVLEDLHAAGCASALMLEFVARHSRHIPLLLVATCRDAEVRLDAELSAAVDRLAAFAVTVAPQPFGHAEIETLMSGADADLVRRVLERTLGNPLFVAHVLQQLDRSSPADADIPAGLRQAIRRRAQRVTDSSGVPKALALAAVLGGEIRVAQVADVLDAPAGTVRRTFDEACRADLLTQDPVEPGRYAFTHSLVREALYDDLRTTDRASLHLAAGRALAGDPAVAAPTLARHFLAAWPVAGGAEAVRYATEAGDEAVAAMAYEDAVVFYRQATVALGRSTEDTSERRIDLLLALVSALQRSGRLAQARHQLDLAAKMAARLDDPERRSAVALLRAEHLDFNTIDDTTIGLLRRADEAWAGAATPTRSRVLARLAVASVHGDRPAAREYARKAVSVAGLCADPGVLGLALSAQLYVSWGEHDPRPALVVAARIAELGRVCGDGALMLDGVMWRLVFALECGDLEQAGIVSADLDRLAADLHQPTVLHLAVSRRSTLAALRGRLADARDLARQAWELGQRCELPDTDAVYWGQLFSVWLFGGLDERDAEDMERILRELVEHSRLRAAHEAALVLILSGRGEHDDARARFARMMTEVADLPHDMLYVWTLCLLAAGSVVLDDRDAAAVLYAAIAPFRARFVVPAGAVSCLGSVELYLARLARLTGHDDAAREHFEAAVAAHRRAAAPAWLALCCLEYARFLGGDARARSLRDEGERLARVHRLSALLPRSGTAAAITVEHDGDVCTVRQDKTVVRLPRSRGLTYLAELVRSPGRDISAAQLAALLSASGGAEPAPEDGLHLGGTSDVVLDATARAAYRRRLRELDEDIDEAASWHDPERRAGLEVERDFLIRELAAATGLGGRPRRLGSDAERARVNVTRAIRTAIRRIADRAPELGANLDATVRTGAHCRYDPS</sequence>
<dbReference type="OrthoDB" id="134712at2"/>